<accession>A0A0N5CXQ6</accession>
<dbReference type="OMA" id="IPTFEEW"/>
<evidence type="ECO:0000313" key="3">
    <source>
        <dbReference type="Proteomes" id="UP000276776"/>
    </source>
</evidence>
<dbReference type="AlphaFoldDB" id="A0A0N5CXQ6"/>
<reference evidence="2 3" key="2">
    <citation type="submission" date="2018-11" db="EMBL/GenBank/DDBJ databases">
        <authorList>
            <consortium name="Pathogen Informatics"/>
        </authorList>
    </citation>
    <scope>NUCLEOTIDE SEQUENCE [LARGE SCALE GENOMIC DNA]</scope>
</reference>
<keyword evidence="3" id="KW-1185">Reference proteome</keyword>
<reference evidence="4" key="1">
    <citation type="submission" date="2017-02" db="UniProtKB">
        <authorList>
            <consortium name="WormBaseParasite"/>
        </authorList>
    </citation>
    <scope>IDENTIFICATION</scope>
</reference>
<feature type="compositionally biased region" description="Basic and acidic residues" evidence="1">
    <location>
        <begin position="558"/>
        <end position="573"/>
    </location>
</feature>
<dbReference type="WBParaSite" id="TCLT_0000519201-mRNA-1">
    <property type="protein sequence ID" value="TCLT_0000519201-mRNA-1"/>
    <property type="gene ID" value="TCLT_0000519201"/>
</dbReference>
<dbReference type="EMBL" id="UYYF01004324">
    <property type="protein sequence ID" value="VDN02390.1"/>
    <property type="molecule type" value="Genomic_DNA"/>
</dbReference>
<sequence length="750" mass="84893">MLRSSSHYIIYLSNIFVIFTYSKSLNDKPKFSPLTPYQTEDSIPPPAYGIFATQKNAKNLQDSLQFNKNTSLYAKNSLNMNTATLLPKQSRTFPESVIQQSRTFPESVTQQSRNWKLSPGAKLIGYNIQMIAGYIPTISFFDDKLNKDKKDKVEEDSSGFLISMENNPSGYNMANQTYLRSARNNSIAVQADWVDADDELIEKKSKLNTNVTLESEKFLEESQESNGTSTVDSFLDLDNILWPLSAAKLDEDTIEMMNSNMKAVTSSSIPSIKIDSNMTEDIKSNHENVKNQLENASNSSFMMSHHKIANGNTEKASEDVKIENSINPSNVIKKVGFEDLENINSLIKHTNESQKRNSDSEIPEVRGFLMPKTEVIFPPEPILAFQKMKNGDTQKEFNHTTLLSMNSQEIENSEKLSVSSVPVTLPIISGDIILAEVVQKNHSRTNHSRTKIPTTEETKQKLHDLLQSVHIYSINSTEVANLTLTTQPTLITNTIDSTTVLSVDSAEFADEDYDKAIQDLIISTNYSSTYIPSIMNLKNSEINTKIDKLNKFTEINDDDKRFDSNRDSNEVPKRKLSPKIEGSYEYEENENDKNDDDNDKFEDGIENGNDEDAVDDDENDATESLPHQYGKLDAPISFPEGIPSFQEWLSKLPIQVAFPFPAKNTVLKKDLQRNKPILFGKLSEGRKKEKNKSEIIISNQNNKQYSSKNLSKNKQMNNYANSVERELFLHNLKPKFTLSQNVPYSLEKNN</sequence>
<dbReference type="Proteomes" id="UP000276776">
    <property type="component" value="Unassembled WGS sequence"/>
</dbReference>
<evidence type="ECO:0000313" key="4">
    <source>
        <dbReference type="WBParaSite" id="TCLT_0000519201-mRNA-1"/>
    </source>
</evidence>
<name>A0A0N5CXQ6_THECL</name>
<feature type="region of interest" description="Disordered" evidence="1">
    <location>
        <begin position="558"/>
        <end position="632"/>
    </location>
</feature>
<gene>
    <name evidence="2" type="ORF">TCLT_LOCUS5181</name>
</gene>
<organism evidence="4">
    <name type="scientific">Thelazia callipaeda</name>
    <name type="common">Oriental eyeworm</name>
    <name type="synonym">Parasitic nematode</name>
    <dbReference type="NCBI Taxonomy" id="103827"/>
    <lineage>
        <taxon>Eukaryota</taxon>
        <taxon>Metazoa</taxon>
        <taxon>Ecdysozoa</taxon>
        <taxon>Nematoda</taxon>
        <taxon>Chromadorea</taxon>
        <taxon>Rhabditida</taxon>
        <taxon>Spirurina</taxon>
        <taxon>Spiruromorpha</taxon>
        <taxon>Thelazioidea</taxon>
        <taxon>Thelaziidae</taxon>
        <taxon>Thelazia</taxon>
    </lineage>
</organism>
<evidence type="ECO:0000313" key="2">
    <source>
        <dbReference type="EMBL" id="VDN02390.1"/>
    </source>
</evidence>
<proteinExistence type="predicted"/>
<protein>
    <submittedName>
        <fullName evidence="4">Protein Skeletor</fullName>
    </submittedName>
</protein>
<evidence type="ECO:0000256" key="1">
    <source>
        <dbReference type="SAM" id="MobiDB-lite"/>
    </source>
</evidence>
<feature type="compositionally biased region" description="Acidic residues" evidence="1">
    <location>
        <begin position="584"/>
        <end position="621"/>
    </location>
</feature>
<dbReference type="OrthoDB" id="5842637at2759"/>